<evidence type="ECO:0000313" key="6">
    <source>
        <dbReference type="Proteomes" id="UP000694563"/>
    </source>
</evidence>
<dbReference type="GO" id="GO:0005576">
    <property type="term" value="C:extracellular region"/>
    <property type="evidence" value="ECO:0007669"/>
    <property type="project" value="UniProtKB-ARBA"/>
</dbReference>
<evidence type="ECO:0000256" key="1">
    <source>
        <dbReference type="ARBA" id="ARBA00022859"/>
    </source>
</evidence>
<reference evidence="5" key="3">
    <citation type="submission" date="2025-09" db="UniProtKB">
        <authorList>
            <consortium name="Ensembl"/>
        </authorList>
    </citation>
    <scope>IDENTIFICATION</scope>
</reference>
<feature type="domain" description="Ig-like" evidence="4">
    <location>
        <begin position="1"/>
        <end position="88"/>
    </location>
</feature>
<dbReference type="InterPro" id="IPR007110">
    <property type="entry name" value="Ig-like_dom"/>
</dbReference>
<organism evidence="5 6">
    <name type="scientific">Catharus ustulatus</name>
    <name type="common">Russet-backed thrush</name>
    <name type="synonym">Hylocichla ustulatus</name>
    <dbReference type="NCBI Taxonomy" id="91951"/>
    <lineage>
        <taxon>Eukaryota</taxon>
        <taxon>Metazoa</taxon>
        <taxon>Chordata</taxon>
        <taxon>Craniata</taxon>
        <taxon>Vertebrata</taxon>
        <taxon>Euteleostomi</taxon>
        <taxon>Archelosauria</taxon>
        <taxon>Archosauria</taxon>
        <taxon>Dinosauria</taxon>
        <taxon>Saurischia</taxon>
        <taxon>Theropoda</taxon>
        <taxon>Coelurosauria</taxon>
        <taxon>Aves</taxon>
        <taxon>Neognathae</taxon>
        <taxon>Neoaves</taxon>
        <taxon>Telluraves</taxon>
        <taxon>Australaves</taxon>
        <taxon>Passeriformes</taxon>
        <taxon>Turdidae</taxon>
        <taxon>Catharus</taxon>
    </lineage>
</organism>
<dbReference type="GO" id="GO:0019814">
    <property type="term" value="C:immunoglobulin complex"/>
    <property type="evidence" value="ECO:0007669"/>
    <property type="project" value="UniProtKB-KW"/>
</dbReference>
<dbReference type="PROSITE" id="PS50835">
    <property type="entry name" value="IG_LIKE"/>
    <property type="match status" value="1"/>
</dbReference>
<dbReference type="PANTHER" id="PTHR23266">
    <property type="entry name" value="IMMUNOGLOBULIN HEAVY CHAIN"/>
    <property type="match status" value="1"/>
</dbReference>
<dbReference type="InterPro" id="IPR013783">
    <property type="entry name" value="Ig-like_fold"/>
</dbReference>
<keyword evidence="3" id="KW-1280">Immunoglobulin</keyword>
<evidence type="ECO:0000313" key="5">
    <source>
        <dbReference type="Ensembl" id="ENSCUSP00005008792.1"/>
    </source>
</evidence>
<evidence type="ECO:0000256" key="3">
    <source>
        <dbReference type="ARBA" id="ARBA00043265"/>
    </source>
</evidence>
<dbReference type="Proteomes" id="UP000694563">
    <property type="component" value="Chromosome 38"/>
</dbReference>
<sequence>GDLQRPGGSLTLLCRASGFNFGNYGMFWIRQSPRKALEYVAQIGYNGANIHYASSVKGWFSISRDNVQSSVTLTMNSLKDEDSAVYFCAKSPGGPAWIAGVGYVDGFYSIPVTASPPVPSCPHLTSAVPNCP</sequence>
<dbReference type="SUPFAM" id="SSF48726">
    <property type="entry name" value="Immunoglobulin"/>
    <property type="match status" value="1"/>
</dbReference>
<evidence type="ECO:0000256" key="2">
    <source>
        <dbReference type="ARBA" id="ARBA00023130"/>
    </source>
</evidence>
<dbReference type="InterPro" id="IPR013106">
    <property type="entry name" value="Ig_V-set"/>
</dbReference>
<dbReference type="Gene3D" id="2.60.40.10">
    <property type="entry name" value="Immunoglobulins"/>
    <property type="match status" value="1"/>
</dbReference>
<name>A0A8C3Y1J7_CATUS</name>
<accession>A0A8C3Y1J7</accession>
<dbReference type="Pfam" id="PF07686">
    <property type="entry name" value="V-set"/>
    <property type="match status" value="1"/>
</dbReference>
<proteinExistence type="predicted"/>
<keyword evidence="2" id="KW-1064">Adaptive immunity</keyword>
<reference evidence="5" key="1">
    <citation type="submission" date="2020-10" db="EMBL/GenBank/DDBJ databases">
        <title>Catharus ustulatus (Swainson's thrush) genome, bCatUst1, primary haplotype v2.</title>
        <authorList>
            <person name="Delmore K."/>
            <person name="Vafadar M."/>
            <person name="Formenti G."/>
            <person name="Chow W."/>
            <person name="Pelan S."/>
            <person name="Howe K."/>
            <person name="Rhie A."/>
            <person name="Mountcastle J."/>
            <person name="Haase B."/>
            <person name="Fedrigo O."/>
            <person name="Jarvis E.D."/>
        </authorList>
    </citation>
    <scope>NUCLEOTIDE SEQUENCE [LARGE SCALE GENOMIC DNA]</scope>
</reference>
<keyword evidence="1" id="KW-0391">Immunity</keyword>
<dbReference type="GO" id="GO:0002250">
    <property type="term" value="P:adaptive immune response"/>
    <property type="evidence" value="ECO:0007669"/>
    <property type="project" value="UniProtKB-KW"/>
</dbReference>
<protein>
    <recommendedName>
        <fullName evidence="4">Ig-like domain-containing protein</fullName>
    </recommendedName>
</protein>
<dbReference type="SMART" id="SM00406">
    <property type="entry name" value="IGv"/>
    <property type="match status" value="1"/>
</dbReference>
<keyword evidence="6" id="KW-1185">Reference proteome</keyword>
<evidence type="ECO:0000259" key="4">
    <source>
        <dbReference type="PROSITE" id="PS50835"/>
    </source>
</evidence>
<reference evidence="5" key="2">
    <citation type="submission" date="2025-08" db="UniProtKB">
        <authorList>
            <consortium name="Ensembl"/>
        </authorList>
    </citation>
    <scope>IDENTIFICATION</scope>
</reference>
<dbReference type="AlphaFoldDB" id="A0A8C3Y1J7"/>
<dbReference type="InterPro" id="IPR036179">
    <property type="entry name" value="Ig-like_dom_sf"/>
</dbReference>
<dbReference type="InterPro" id="IPR050199">
    <property type="entry name" value="IgHV"/>
</dbReference>
<dbReference type="Ensembl" id="ENSCUST00005009158.1">
    <property type="protein sequence ID" value="ENSCUSP00005008792.1"/>
    <property type="gene ID" value="ENSCUSG00005005564.1"/>
</dbReference>